<reference evidence="1" key="1">
    <citation type="submission" date="2014-11" db="EMBL/GenBank/DDBJ databases">
        <authorList>
            <person name="Amaro Gonzalez C."/>
        </authorList>
    </citation>
    <scope>NUCLEOTIDE SEQUENCE</scope>
</reference>
<sequence>MIKPQYIRFYPYGVSLDLSNVE</sequence>
<dbReference type="AlphaFoldDB" id="A0A0E9XZ52"/>
<accession>A0A0E9XZ52</accession>
<evidence type="ECO:0000313" key="1">
    <source>
        <dbReference type="EMBL" id="JAI07920.1"/>
    </source>
</evidence>
<name>A0A0E9XZ52_ANGAN</name>
<reference evidence="1" key="2">
    <citation type="journal article" date="2015" name="Fish Shellfish Immunol.">
        <title>Early steps in the European eel (Anguilla anguilla)-Vibrio vulnificus interaction in the gills: Role of the RtxA13 toxin.</title>
        <authorList>
            <person name="Callol A."/>
            <person name="Pajuelo D."/>
            <person name="Ebbesson L."/>
            <person name="Teles M."/>
            <person name="MacKenzie S."/>
            <person name="Amaro C."/>
        </authorList>
    </citation>
    <scope>NUCLEOTIDE SEQUENCE</scope>
</reference>
<protein>
    <submittedName>
        <fullName evidence="1">Uncharacterized protein</fullName>
    </submittedName>
</protein>
<dbReference type="EMBL" id="GBXM01000658">
    <property type="protein sequence ID" value="JAI07920.1"/>
    <property type="molecule type" value="Transcribed_RNA"/>
</dbReference>
<proteinExistence type="predicted"/>
<organism evidence="1">
    <name type="scientific">Anguilla anguilla</name>
    <name type="common">European freshwater eel</name>
    <name type="synonym">Muraena anguilla</name>
    <dbReference type="NCBI Taxonomy" id="7936"/>
    <lineage>
        <taxon>Eukaryota</taxon>
        <taxon>Metazoa</taxon>
        <taxon>Chordata</taxon>
        <taxon>Craniata</taxon>
        <taxon>Vertebrata</taxon>
        <taxon>Euteleostomi</taxon>
        <taxon>Actinopterygii</taxon>
        <taxon>Neopterygii</taxon>
        <taxon>Teleostei</taxon>
        <taxon>Anguilliformes</taxon>
        <taxon>Anguillidae</taxon>
        <taxon>Anguilla</taxon>
    </lineage>
</organism>